<dbReference type="SUPFAM" id="SSF51261">
    <property type="entry name" value="Duplicated hybrid motif"/>
    <property type="match status" value="1"/>
</dbReference>
<keyword evidence="2" id="KW-0472">Membrane</keyword>
<evidence type="ECO:0000313" key="5">
    <source>
        <dbReference type="Proteomes" id="UP000612808"/>
    </source>
</evidence>
<keyword evidence="2" id="KW-0812">Transmembrane</keyword>
<dbReference type="InterPro" id="IPR016047">
    <property type="entry name" value="M23ase_b-sheet_dom"/>
</dbReference>
<evidence type="ECO:0000313" key="4">
    <source>
        <dbReference type="EMBL" id="GID10850.1"/>
    </source>
</evidence>
<keyword evidence="5" id="KW-1185">Reference proteome</keyword>
<dbReference type="RefSeq" id="WP_239076534.1">
    <property type="nucleotide sequence ID" value="NZ_BAAAZM010000004.1"/>
</dbReference>
<evidence type="ECO:0000256" key="1">
    <source>
        <dbReference type="SAM" id="MobiDB-lite"/>
    </source>
</evidence>
<dbReference type="CDD" id="cd12797">
    <property type="entry name" value="M23_peptidase"/>
    <property type="match status" value="1"/>
</dbReference>
<dbReference type="Proteomes" id="UP000612808">
    <property type="component" value="Unassembled WGS sequence"/>
</dbReference>
<dbReference type="InterPro" id="IPR050570">
    <property type="entry name" value="Cell_wall_metabolism_enzyme"/>
</dbReference>
<gene>
    <name evidence="4" type="ORF">Aru02nite_17390</name>
</gene>
<reference evidence="4" key="1">
    <citation type="submission" date="2021-01" db="EMBL/GenBank/DDBJ databases">
        <title>Whole genome shotgun sequence of Actinocatenispora rupis NBRC 107355.</title>
        <authorList>
            <person name="Komaki H."/>
            <person name="Tamura T."/>
        </authorList>
    </citation>
    <scope>NUCLEOTIDE SEQUENCE</scope>
    <source>
        <strain evidence="4">NBRC 107355</strain>
    </source>
</reference>
<dbReference type="PANTHER" id="PTHR21666">
    <property type="entry name" value="PEPTIDASE-RELATED"/>
    <property type="match status" value="1"/>
</dbReference>
<sequence>MNPLSYLFRAVDTVARRLLLLRAVPGTLMLALRSLPAVLRGLPSAARGLVPTLRAQPWREYARTAADRAGDPWWWRRGGLRGAEWVRRSWRVPARRGLGMAVLAAVAVGVAVTTATLTTAPDHPTQAAGYDSARVAPDRADRGQARTAPSPDAKAPDAKAPAGKAPAGKAPAPAGKAPAAKAPAAKPKPPAEWQLPVAAKHYWVSSTFGTRWGVLHAGVDLAVPMNTPIHAAHAGSVSIAGAYDGYGNAVGLENGNDIATVYGHLSRVVVHTGDHVRAGQLIGFSGNTGDSTGPHLHFEMRRHGVAFDPLPYLTGHGLDIVRNGGKG</sequence>
<protein>
    <recommendedName>
        <fullName evidence="3">M23ase beta-sheet core domain-containing protein</fullName>
    </recommendedName>
</protein>
<dbReference type="Pfam" id="PF01551">
    <property type="entry name" value="Peptidase_M23"/>
    <property type="match status" value="1"/>
</dbReference>
<evidence type="ECO:0000259" key="3">
    <source>
        <dbReference type="Pfam" id="PF01551"/>
    </source>
</evidence>
<comment type="caution">
    <text evidence="4">The sequence shown here is derived from an EMBL/GenBank/DDBJ whole genome shotgun (WGS) entry which is preliminary data.</text>
</comment>
<proteinExistence type="predicted"/>
<name>A0A8J3NBJ2_9ACTN</name>
<dbReference type="EMBL" id="BOMB01000010">
    <property type="protein sequence ID" value="GID10850.1"/>
    <property type="molecule type" value="Genomic_DNA"/>
</dbReference>
<feature type="transmembrane region" description="Helical" evidence="2">
    <location>
        <begin position="97"/>
        <end position="117"/>
    </location>
</feature>
<organism evidence="4 5">
    <name type="scientific">Actinocatenispora rupis</name>
    <dbReference type="NCBI Taxonomy" id="519421"/>
    <lineage>
        <taxon>Bacteria</taxon>
        <taxon>Bacillati</taxon>
        <taxon>Actinomycetota</taxon>
        <taxon>Actinomycetes</taxon>
        <taxon>Micromonosporales</taxon>
        <taxon>Micromonosporaceae</taxon>
        <taxon>Actinocatenispora</taxon>
    </lineage>
</organism>
<feature type="compositionally biased region" description="Low complexity" evidence="1">
    <location>
        <begin position="148"/>
        <end position="185"/>
    </location>
</feature>
<feature type="domain" description="M23ase beta-sheet core" evidence="3">
    <location>
        <begin position="216"/>
        <end position="309"/>
    </location>
</feature>
<dbReference type="Gene3D" id="2.70.70.10">
    <property type="entry name" value="Glucose Permease (Domain IIA)"/>
    <property type="match status" value="1"/>
</dbReference>
<feature type="region of interest" description="Disordered" evidence="1">
    <location>
        <begin position="120"/>
        <end position="189"/>
    </location>
</feature>
<keyword evidence="2" id="KW-1133">Transmembrane helix</keyword>
<dbReference type="AlphaFoldDB" id="A0A8J3NBJ2"/>
<dbReference type="InterPro" id="IPR011055">
    <property type="entry name" value="Dup_hybrid_motif"/>
</dbReference>
<accession>A0A8J3NBJ2</accession>
<dbReference type="GO" id="GO:0004222">
    <property type="term" value="F:metalloendopeptidase activity"/>
    <property type="evidence" value="ECO:0007669"/>
    <property type="project" value="TreeGrafter"/>
</dbReference>
<evidence type="ECO:0000256" key="2">
    <source>
        <dbReference type="SAM" id="Phobius"/>
    </source>
</evidence>
<dbReference type="PANTHER" id="PTHR21666:SF270">
    <property type="entry name" value="MUREIN HYDROLASE ACTIVATOR ENVC"/>
    <property type="match status" value="1"/>
</dbReference>